<dbReference type="Pfam" id="PF01412">
    <property type="entry name" value="ArfGap"/>
    <property type="match status" value="1"/>
</dbReference>
<keyword evidence="2" id="KW-0479">Metal-binding</keyword>
<dbReference type="PANTHER" id="PTHR47021">
    <property type="entry name" value="ADP-RIBOSYLATION FACTOR GTPASE-ACTIVATING PROTEIN AGD6-RELATED"/>
    <property type="match status" value="1"/>
</dbReference>
<feature type="compositionally biased region" description="Basic and acidic residues" evidence="6">
    <location>
        <begin position="414"/>
        <end position="425"/>
    </location>
</feature>
<feature type="compositionally biased region" description="Basic and acidic residues" evidence="6">
    <location>
        <begin position="163"/>
        <end position="172"/>
    </location>
</feature>
<keyword evidence="9" id="KW-1185">Reference proteome</keyword>
<keyword evidence="1" id="KW-0343">GTPase activation</keyword>
<dbReference type="FunFam" id="1.10.220.150:FF:000014">
    <property type="entry name" value="ADP-ribosylation factor GTPase-activating protein"/>
    <property type="match status" value="1"/>
</dbReference>
<reference evidence="8" key="1">
    <citation type="submission" date="2017-07" db="EMBL/GenBank/DDBJ databases">
        <title>Taro Niue Genome Assembly and Annotation.</title>
        <authorList>
            <person name="Atibalentja N."/>
            <person name="Keating K."/>
            <person name="Fields C.J."/>
        </authorList>
    </citation>
    <scope>NUCLEOTIDE SEQUENCE</scope>
    <source>
        <strain evidence="8">Niue_2</strain>
        <tissue evidence="8">Leaf</tissue>
    </source>
</reference>
<evidence type="ECO:0000256" key="4">
    <source>
        <dbReference type="ARBA" id="ARBA00022833"/>
    </source>
</evidence>
<dbReference type="GO" id="GO:0005096">
    <property type="term" value="F:GTPase activator activity"/>
    <property type="evidence" value="ECO:0007669"/>
    <property type="project" value="UniProtKB-KW"/>
</dbReference>
<proteinExistence type="predicted"/>
<protein>
    <recommendedName>
        <fullName evidence="7">Arf-GAP domain-containing protein</fullName>
    </recommendedName>
</protein>
<name>A0A843TUA6_COLES</name>
<gene>
    <name evidence="8" type="ORF">Taro_007108</name>
</gene>
<organism evidence="8 9">
    <name type="scientific">Colocasia esculenta</name>
    <name type="common">Wild taro</name>
    <name type="synonym">Arum esculentum</name>
    <dbReference type="NCBI Taxonomy" id="4460"/>
    <lineage>
        <taxon>Eukaryota</taxon>
        <taxon>Viridiplantae</taxon>
        <taxon>Streptophyta</taxon>
        <taxon>Embryophyta</taxon>
        <taxon>Tracheophyta</taxon>
        <taxon>Spermatophyta</taxon>
        <taxon>Magnoliopsida</taxon>
        <taxon>Liliopsida</taxon>
        <taxon>Araceae</taxon>
        <taxon>Aroideae</taxon>
        <taxon>Colocasieae</taxon>
        <taxon>Colocasia</taxon>
    </lineage>
</organism>
<dbReference type="InterPro" id="IPR044519">
    <property type="entry name" value="ARF_GAP_AGD6/7"/>
</dbReference>
<dbReference type="PANTHER" id="PTHR47021:SF4">
    <property type="entry name" value="ADP-RIBOSYLATION FACTOR GTPASE-ACTIVATING PROTEIN AGD6-RELATED"/>
    <property type="match status" value="1"/>
</dbReference>
<dbReference type="InterPro" id="IPR001164">
    <property type="entry name" value="ArfGAP_dom"/>
</dbReference>
<keyword evidence="3 5" id="KW-0863">Zinc-finger</keyword>
<comment type="caution">
    <text evidence="8">The sequence shown here is derived from an EMBL/GenBank/DDBJ whole genome shotgun (WGS) entry which is preliminary data.</text>
</comment>
<dbReference type="OrthoDB" id="983479at2759"/>
<dbReference type="PROSITE" id="PS50115">
    <property type="entry name" value="ARFGAP"/>
    <property type="match status" value="1"/>
</dbReference>
<accession>A0A843TUA6</accession>
<dbReference type="PRINTS" id="PR00405">
    <property type="entry name" value="REVINTRACTNG"/>
</dbReference>
<dbReference type="GO" id="GO:0016192">
    <property type="term" value="P:vesicle-mediated transport"/>
    <property type="evidence" value="ECO:0007669"/>
    <property type="project" value="InterPro"/>
</dbReference>
<dbReference type="AlphaFoldDB" id="A0A843TUA6"/>
<dbReference type="GO" id="GO:0008270">
    <property type="term" value="F:zinc ion binding"/>
    <property type="evidence" value="ECO:0007669"/>
    <property type="project" value="UniProtKB-KW"/>
</dbReference>
<dbReference type="SMR" id="A0A843TUA6"/>
<feature type="region of interest" description="Disordered" evidence="6">
    <location>
        <begin position="363"/>
        <end position="449"/>
    </location>
</feature>
<evidence type="ECO:0000313" key="8">
    <source>
        <dbReference type="EMBL" id="MQL74771.1"/>
    </source>
</evidence>
<evidence type="ECO:0000313" key="9">
    <source>
        <dbReference type="Proteomes" id="UP000652761"/>
    </source>
</evidence>
<dbReference type="SUPFAM" id="SSF57863">
    <property type="entry name" value="ArfGap/RecO-like zinc finger"/>
    <property type="match status" value="1"/>
</dbReference>
<dbReference type="CDD" id="cd08830">
    <property type="entry name" value="ArfGap_ArfGap1"/>
    <property type="match status" value="1"/>
</dbReference>
<sequence>MAAASASRRLRELQTQAGNKTCVDCSQKNPQWASVSYGVFMCLECSGKHRGLGVHISFVRSVTMDSWSEIQLKKMEAGGNERLNAFLARYGVPKETDIVVKYNTGAAGVYRDRIQALAEARPWRDPPVVKETLQSGGGRSGAKKPPIGQNSAKNGGWDSWDNDDFRPVDIRRNQSVGDFRHVSSGGGRSGLHASRSKSTEDLYTRTQLEPSAANKDSFFAMKMAENEARPEGLPPSQGGKYVGFGSSPAPSYHRNSPQGDILKDTVSVVSQGLGRLSLVAASAANVVQTGTKELTSKVMEGSYEQKVNETVNVVTAKTTAIGQRTWGIMKGVVAMASQKVEEYAREGAAGWHSSENERNGYYQEFGRHDKDGSSFGDHSSSRHKNGSASWDDDWGQEGKKEGSAKSGDNWAGWDDFKDDGCDNHYNKSIPTPTPQSGKAGSFWTEGGFH</sequence>
<evidence type="ECO:0000256" key="6">
    <source>
        <dbReference type="SAM" id="MobiDB-lite"/>
    </source>
</evidence>
<evidence type="ECO:0000256" key="5">
    <source>
        <dbReference type="PROSITE-ProRule" id="PRU00288"/>
    </source>
</evidence>
<dbReference type="EMBL" id="NMUH01000221">
    <property type="protein sequence ID" value="MQL74771.1"/>
    <property type="molecule type" value="Genomic_DNA"/>
</dbReference>
<dbReference type="SMART" id="SM00105">
    <property type="entry name" value="ArfGap"/>
    <property type="match status" value="1"/>
</dbReference>
<evidence type="ECO:0000256" key="2">
    <source>
        <dbReference type="ARBA" id="ARBA00022723"/>
    </source>
</evidence>
<evidence type="ECO:0000256" key="1">
    <source>
        <dbReference type="ARBA" id="ARBA00022468"/>
    </source>
</evidence>
<dbReference type="Gene3D" id="1.10.220.150">
    <property type="entry name" value="Arf GTPase activating protein"/>
    <property type="match status" value="1"/>
</dbReference>
<dbReference type="InterPro" id="IPR037278">
    <property type="entry name" value="ARFGAP/RecO"/>
</dbReference>
<feature type="domain" description="Arf-GAP" evidence="7">
    <location>
        <begin position="7"/>
        <end position="87"/>
    </location>
</feature>
<evidence type="ECO:0000256" key="3">
    <source>
        <dbReference type="ARBA" id="ARBA00022771"/>
    </source>
</evidence>
<dbReference type="InterPro" id="IPR038508">
    <property type="entry name" value="ArfGAP_dom_sf"/>
</dbReference>
<feature type="region of interest" description="Disordered" evidence="6">
    <location>
        <begin position="125"/>
        <end position="205"/>
    </location>
</feature>
<dbReference type="Proteomes" id="UP000652761">
    <property type="component" value="Unassembled WGS sequence"/>
</dbReference>
<feature type="compositionally biased region" description="Polar residues" evidence="6">
    <location>
        <begin position="426"/>
        <end position="438"/>
    </location>
</feature>
<keyword evidence="4" id="KW-0862">Zinc</keyword>
<evidence type="ECO:0000259" key="7">
    <source>
        <dbReference type="PROSITE" id="PS50115"/>
    </source>
</evidence>